<dbReference type="VEuPathDB" id="FungiDB:CC1G_06693"/>
<dbReference type="GeneID" id="6016095"/>
<organism evidence="2 3">
    <name type="scientific">Coprinopsis cinerea (strain Okayama-7 / 130 / ATCC MYA-4618 / FGSC 9003)</name>
    <name type="common">Inky cap fungus</name>
    <name type="synonym">Hormographiella aspergillata</name>
    <dbReference type="NCBI Taxonomy" id="240176"/>
    <lineage>
        <taxon>Eukaryota</taxon>
        <taxon>Fungi</taxon>
        <taxon>Dikarya</taxon>
        <taxon>Basidiomycota</taxon>
        <taxon>Agaricomycotina</taxon>
        <taxon>Agaricomycetes</taxon>
        <taxon>Agaricomycetidae</taxon>
        <taxon>Agaricales</taxon>
        <taxon>Agaricineae</taxon>
        <taxon>Psathyrellaceae</taxon>
        <taxon>Coprinopsis</taxon>
    </lineage>
</organism>
<sequence length="323" mass="36222">MGFKFSPAADIPSEIWMRILDWATTHDDGSTALSVSQVSKAFYALVQPYRFRTVKIVGWRSLRAFEGEFHSDRVAPGGRAIENLYIKIPPIHRDVYVPIVSAEDGDDDDLTYVDEETTDDGEGDTDEDGEPDDLASDEADGDGSSVSSTDSDYEYRLVDESEWDNGSEPIDQASLDAYLASAPRHGDGSFEDLARVPTRIAQAELQVYTAIRRILVSSSHSLRFILMSLATDNYISLTALFPVLPKLEIFLFSRFTLGKFRSFKPVIDKDQGVKPSPFPRLRRGLRFDQFDVDRYPDEASTLDLESSFYESSSAWEDGIHGRL</sequence>
<dbReference type="EMBL" id="AACS02000005">
    <property type="protein sequence ID" value="EAU82383.1"/>
    <property type="molecule type" value="Genomic_DNA"/>
</dbReference>
<comment type="caution">
    <text evidence="2">The sequence shown here is derived from an EMBL/GenBank/DDBJ whole genome shotgun (WGS) entry which is preliminary data.</text>
</comment>
<keyword evidence="3" id="KW-1185">Reference proteome</keyword>
<protein>
    <recommendedName>
        <fullName evidence="4">F-box domain-containing protein</fullName>
    </recommendedName>
</protein>
<evidence type="ECO:0000313" key="2">
    <source>
        <dbReference type="EMBL" id="EAU82383.1"/>
    </source>
</evidence>
<dbReference type="AlphaFoldDB" id="A8P818"/>
<dbReference type="KEGG" id="cci:CC1G_06693"/>
<proteinExistence type="predicted"/>
<dbReference type="RefSeq" id="XP_001839480.1">
    <property type="nucleotide sequence ID" value="XM_001839428.1"/>
</dbReference>
<evidence type="ECO:0000256" key="1">
    <source>
        <dbReference type="SAM" id="MobiDB-lite"/>
    </source>
</evidence>
<dbReference type="Proteomes" id="UP000001861">
    <property type="component" value="Unassembled WGS sequence"/>
</dbReference>
<evidence type="ECO:0008006" key="4">
    <source>
        <dbReference type="Google" id="ProtNLM"/>
    </source>
</evidence>
<feature type="region of interest" description="Disordered" evidence="1">
    <location>
        <begin position="106"/>
        <end position="151"/>
    </location>
</feature>
<feature type="compositionally biased region" description="Acidic residues" evidence="1">
    <location>
        <begin position="106"/>
        <end position="141"/>
    </location>
</feature>
<reference evidence="2 3" key="1">
    <citation type="journal article" date="2010" name="Proc. Natl. Acad. Sci. U.S.A.">
        <title>Insights into evolution of multicellular fungi from the assembled chromosomes of the mushroom Coprinopsis cinerea (Coprinus cinereus).</title>
        <authorList>
            <person name="Stajich J.E."/>
            <person name="Wilke S.K."/>
            <person name="Ahren D."/>
            <person name="Au C.H."/>
            <person name="Birren B.W."/>
            <person name="Borodovsky M."/>
            <person name="Burns C."/>
            <person name="Canback B."/>
            <person name="Casselton L.A."/>
            <person name="Cheng C.K."/>
            <person name="Deng J."/>
            <person name="Dietrich F.S."/>
            <person name="Fargo D.C."/>
            <person name="Farman M.L."/>
            <person name="Gathman A.C."/>
            <person name="Goldberg J."/>
            <person name="Guigo R."/>
            <person name="Hoegger P.J."/>
            <person name="Hooker J.B."/>
            <person name="Huggins A."/>
            <person name="James T.Y."/>
            <person name="Kamada T."/>
            <person name="Kilaru S."/>
            <person name="Kodira C."/>
            <person name="Kues U."/>
            <person name="Kupfer D."/>
            <person name="Kwan H.S."/>
            <person name="Lomsadze A."/>
            <person name="Li W."/>
            <person name="Lilly W.W."/>
            <person name="Ma L.J."/>
            <person name="Mackey A.J."/>
            <person name="Manning G."/>
            <person name="Martin F."/>
            <person name="Muraguchi H."/>
            <person name="Natvig D.O."/>
            <person name="Palmerini H."/>
            <person name="Ramesh M.A."/>
            <person name="Rehmeyer C.J."/>
            <person name="Roe B.A."/>
            <person name="Shenoy N."/>
            <person name="Stanke M."/>
            <person name="Ter-Hovhannisyan V."/>
            <person name="Tunlid A."/>
            <person name="Velagapudi R."/>
            <person name="Vision T.J."/>
            <person name="Zeng Q."/>
            <person name="Zolan M.E."/>
            <person name="Pukkila P.J."/>
        </authorList>
    </citation>
    <scope>NUCLEOTIDE SEQUENCE [LARGE SCALE GENOMIC DNA]</scope>
    <source>
        <strain evidence="3">Okayama-7 / 130 / ATCC MYA-4618 / FGSC 9003</strain>
    </source>
</reference>
<gene>
    <name evidence="2" type="ORF">CC1G_06693</name>
</gene>
<dbReference type="OrthoDB" id="2748701at2759"/>
<accession>A8P818</accession>
<evidence type="ECO:0000313" key="3">
    <source>
        <dbReference type="Proteomes" id="UP000001861"/>
    </source>
</evidence>
<dbReference type="InParanoid" id="A8P818"/>
<name>A8P818_COPC7</name>